<dbReference type="AlphaFoldDB" id="A0A0N7L4D7"/>
<dbReference type="GeneID" id="36403520"/>
<proteinExistence type="predicted"/>
<accession>A0A0N7L4D7</accession>
<dbReference type="EMBL" id="CCYD01000321">
    <property type="protein sequence ID" value="CEG38387.1"/>
    <property type="molecule type" value="Genomic_DNA"/>
</dbReference>
<reference evidence="2" key="1">
    <citation type="submission" date="2014-09" db="EMBL/GenBank/DDBJ databases">
        <authorList>
            <person name="Sharma Rahul"/>
            <person name="Thines Marco"/>
        </authorList>
    </citation>
    <scope>NUCLEOTIDE SEQUENCE [LARGE SCALE GENOMIC DNA]</scope>
</reference>
<organism evidence="1 2">
    <name type="scientific">Plasmopara halstedii</name>
    <name type="common">Downy mildew of sunflower</name>
    <dbReference type="NCBI Taxonomy" id="4781"/>
    <lineage>
        <taxon>Eukaryota</taxon>
        <taxon>Sar</taxon>
        <taxon>Stramenopiles</taxon>
        <taxon>Oomycota</taxon>
        <taxon>Peronosporomycetes</taxon>
        <taxon>Peronosporales</taxon>
        <taxon>Peronosporaceae</taxon>
        <taxon>Plasmopara</taxon>
    </lineage>
</organism>
<evidence type="ECO:0000313" key="1">
    <source>
        <dbReference type="EMBL" id="CEG38387.1"/>
    </source>
</evidence>
<sequence>MTSKTKLQTVKRSDRASPNMVRCAVLGAGLPLSYCGDTTEYATFRPGNP</sequence>
<keyword evidence="2" id="KW-1185">Reference proteome</keyword>
<evidence type="ECO:0000313" key="2">
    <source>
        <dbReference type="Proteomes" id="UP000054928"/>
    </source>
</evidence>
<dbReference type="RefSeq" id="XP_024574756.1">
    <property type="nucleotide sequence ID" value="XM_024723818.1"/>
</dbReference>
<dbReference type="Proteomes" id="UP000054928">
    <property type="component" value="Unassembled WGS sequence"/>
</dbReference>
<name>A0A0N7L4D7_PLAHL</name>
<protein>
    <submittedName>
        <fullName evidence="1">Uncharacterized protein</fullName>
    </submittedName>
</protein>